<dbReference type="InterPro" id="IPR033467">
    <property type="entry name" value="Tesmin/TSO1-like_CXC"/>
</dbReference>
<comment type="similarity">
    <text evidence="2">Belongs to the lin-54 family.</text>
</comment>
<dbReference type="PROSITE" id="PS51634">
    <property type="entry name" value="CRC"/>
    <property type="match status" value="1"/>
</dbReference>
<evidence type="ECO:0000313" key="7">
    <source>
        <dbReference type="EMBL" id="CAK7327104.1"/>
    </source>
</evidence>
<feature type="region of interest" description="Disordered" evidence="4">
    <location>
        <begin position="168"/>
        <end position="194"/>
    </location>
</feature>
<dbReference type="EMBL" id="CAWUPB010000851">
    <property type="protein sequence ID" value="CAK7327104.1"/>
    <property type="molecule type" value="Genomic_DNA"/>
</dbReference>
<dbReference type="AlphaFoldDB" id="A0AAV1R2P3"/>
<gene>
    <name evidence="7" type="ORF">DCAF_LOCUS4811</name>
</gene>
<dbReference type="GO" id="GO:0003700">
    <property type="term" value="F:DNA-binding transcription factor activity"/>
    <property type="evidence" value="ECO:0007669"/>
    <property type="project" value="InterPro"/>
</dbReference>
<name>A0AAV1R2P3_9ROSI</name>
<feature type="compositionally biased region" description="Polar residues" evidence="4">
    <location>
        <begin position="183"/>
        <end position="194"/>
    </location>
</feature>
<evidence type="ECO:0000256" key="4">
    <source>
        <dbReference type="SAM" id="MobiDB-lite"/>
    </source>
</evidence>
<dbReference type="SMART" id="SM01114">
    <property type="entry name" value="CXC"/>
    <property type="match status" value="2"/>
</dbReference>
<dbReference type="Proteomes" id="UP001314170">
    <property type="component" value="Unassembled WGS sequence"/>
</dbReference>
<dbReference type="InterPro" id="IPR044522">
    <property type="entry name" value="TSO1-like"/>
</dbReference>
<evidence type="ECO:0000259" key="6">
    <source>
        <dbReference type="PROSITE" id="PS51634"/>
    </source>
</evidence>
<keyword evidence="8" id="KW-1185">Reference proteome</keyword>
<evidence type="ECO:0000313" key="8">
    <source>
        <dbReference type="Proteomes" id="UP001314170"/>
    </source>
</evidence>
<proteinExistence type="inferred from homology"/>
<feature type="compositionally biased region" description="Polar residues" evidence="4">
    <location>
        <begin position="732"/>
        <end position="755"/>
    </location>
</feature>
<dbReference type="PANTHER" id="PTHR46159">
    <property type="entry name" value="PROTEIN TESMIN/TSO1-LIKE CXC 2"/>
    <property type="match status" value="1"/>
</dbReference>
<sequence>MWGWVIAIIFGGVLCGVASSLAMDTPEKTQITTPLSKFEDSPVFNYINSLSPIKPVKSINIAQTFHSLSFGSLPSVFTSPHISSHKETRFLKRHNYSDLSKPDFSSENGNDICKDEGVVVDVAQLYENSAELQENFDPGVSIEESSSVEPPSEDLKFAIELPQTLKCDCGSPDSDPTPRCGTQKDTASESAGTSASLVPFVNKASHEGSPEGQVHLAGLYKIESKQEATECDWESLISDAADLLIFNSPIDAEGFKELFQRSPNPVVGFCTSFNEVHKMQIINTNGSGEQNEMGDPSTQSGETIEQTQMDTAQENLVANEDPNKYMIGNDSKAVSNLHRGMRRRCLDFEKIGARRKNIEDGSSSSSVFVQSDEITTSKNTQLVPVKLGSDSSRCILPGIGLHLNALAINSKDSKKIKHENFSSSITLPGSAPSFHSPTTGQELNESLALVPTERDMDPNDNDIPLVDDFNQNSPKRRGMLFDNIFFVQRRLEGEAEACKRCNCKKSKCLKLYCECFAAGVYCIEPCACQDCFNKPIHEDTVLATRKQIESRNPLAFAPKVIRSSESAPEIGDESSKTPASARHKRGCNCKNQGGVGCSINCRCEGCKNAFGRKDGSASMEMEDEPEDETEASEKSGVDKLLQKSEIQNNDEQNPNSALPTTPLRFCRSLVQLPFSSKGKPPRSFLGVGSSSGLYTGQRYGKPNILRPQSKFEKQFQNVPDDDIPEILRENHSPNSGIKTSSPNSKRVSPPQSKIGSSPGRRSGRKLILQSIPSFPSLTPQH</sequence>
<evidence type="ECO:0000256" key="5">
    <source>
        <dbReference type="SAM" id="SignalP"/>
    </source>
</evidence>
<reference evidence="7 8" key="1">
    <citation type="submission" date="2024-01" db="EMBL/GenBank/DDBJ databases">
        <authorList>
            <person name="Waweru B."/>
        </authorList>
    </citation>
    <scope>NUCLEOTIDE SEQUENCE [LARGE SCALE GENOMIC DNA]</scope>
</reference>
<accession>A0AAV1R2P3</accession>
<keyword evidence="5" id="KW-0732">Signal</keyword>
<dbReference type="Pfam" id="PF03638">
    <property type="entry name" value="TCR"/>
    <property type="match status" value="1"/>
</dbReference>
<comment type="caution">
    <text evidence="7">The sequence shown here is derived from an EMBL/GenBank/DDBJ whole genome shotgun (WGS) entry which is preliminary data.</text>
</comment>
<dbReference type="InterPro" id="IPR005172">
    <property type="entry name" value="CRC"/>
</dbReference>
<feature type="domain" description="CRC" evidence="6">
    <location>
        <begin position="497"/>
        <end position="611"/>
    </location>
</feature>
<feature type="chain" id="PRO_5043651367" description="CRC domain-containing protein" evidence="5">
    <location>
        <begin position="23"/>
        <end position="781"/>
    </location>
</feature>
<feature type="compositionally biased region" description="Polar residues" evidence="4">
    <location>
        <begin position="770"/>
        <end position="781"/>
    </location>
</feature>
<evidence type="ECO:0000256" key="3">
    <source>
        <dbReference type="ARBA" id="ARBA00023242"/>
    </source>
</evidence>
<feature type="region of interest" description="Disordered" evidence="4">
    <location>
        <begin position="614"/>
        <end position="638"/>
    </location>
</feature>
<feature type="region of interest" description="Disordered" evidence="4">
    <location>
        <begin position="559"/>
        <end position="584"/>
    </location>
</feature>
<protein>
    <recommendedName>
        <fullName evidence="6">CRC domain-containing protein</fullName>
    </recommendedName>
</protein>
<comment type="subcellular location">
    <subcellularLocation>
        <location evidence="1">Nucleus</location>
    </subcellularLocation>
</comment>
<dbReference type="GO" id="GO:0005634">
    <property type="term" value="C:nucleus"/>
    <property type="evidence" value="ECO:0007669"/>
    <property type="project" value="UniProtKB-SubCell"/>
</dbReference>
<feature type="region of interest" description="Disordered" evidence="4">
    <location>
        <begin position="677"/>
        <end position="781"/>
    </location>
</feature>
<evidence type="ECO:0000256" key="2">
    <source>
        <dbReference type="ARBA" id="ARBA00007267"/>
    </source>
</evidence>
<keyword evidence="3" id="KW-0539">Nucleus</keyword>
<evidence type="ECO:0000256" key="1">
    <source>
        <dbReference type="ARBA" id="ARBA00004123"/>
    </source>
</evidence>
<feature type="signal peptide" evidence="5">
    <location>
        <begin position="1"/>
        <end position="22"/>
    </location>
</feature>
<feature type="compositionally biased region" description="Acidic residues" evidence="4">
    <location>
        <begin position="620"/>
        <end position="630"/>
    </location>
</feature>
<organism evidence="7 8">
    <name type="scientific">Dovyalis caffra</name>
    <dbReference type="NCBI Taxonomy" id="77055"/>
    <lineage>
        <taxon>Eukaryota</taxon>
        <taxon>Viridiplantae</taxon>
        <taxon>Streptophyta</taxon>
        <taxon>Embryophyta</taxon>
        <taxon>Tracheophyta</taxon>
        <taxon>Spermatophyta</taxon>
        <taxon>Magnoliopsida</taxon>
        <taxon>eudicotyledons</taxon>
        <taxon>Gunneridae</taxon>
        <taxon>Pentapetalae</taxon>
        <taxon>rosids</taxon>
        <taxon>fabids</taxon>
        <taxon>Malpighiales</taxon>
        <taxon>Salicaceae</taxon>
        <taxon>Flacourtieae</taxon>
        <taxon>Dovyalis</taxon>
    </lineage>
</organism>
<dbReference type="PANTHER" id="PTHR46159:SF12">
    <property type="entry name" value="PROTEIN TESMIN_TSO1-LIKE CXC 3-RELATED"/>
    <property type="match status" value="1"/>
</dbReference>